<reference evidence="2" key="1">
    <citation type="submission" date="2014-11" db="EMBL/GenBank/DDBJ databases">
        <authorList>
            <person name="Amaro Gonzalez C."/>
        </authorList>
    </citation>
    <scope>NUCLEOTIDE SEQUENCE</scope>
</reference>
<reference evidence="2" key="2">
    <citation type="journal article" date="2015" name="Fish Shellfish Immunol.">
        <title>Early steps in the European eel (Anguilla anguilla)-Vibrio vulnificus interaction in the gills: Role of the RtxA13 toxin.</title>
        <authorList>
            <person name="Callol A."/>
            <person name="Pajuelo D."/>
            <person name="Ebbesson L."/>
            <person name="Teles M."/>
            <person name="MacKenzie S."/>
            <person name="Amaro C."/>
        </authorList>
    </citation>
    <scope>NUCLEOTIDE SEQUENCE</scope>
</reference>
<proteinExistence type="predicted"/>
<sequence>MSCVIATPPDTGQAQHVKQNTYSVIKNLVLPEFRTLSVPMPANKTLGPTQHRTQVPRGVGFR</sequence>
<dbReference type="EMBL" id="GBXM01106743">
    <property type="protein sequence ID" value="JAH01834.1"/>
    <property type="molecule type" value="Transcribed_RNA"/>
</dbReference>
<feature type="region of interest" description="Disordered" evidence="1">
    <location>
        <begin position="40"/>
        <end position="62"/>
    </location>
</feature>
<evidence type="ECO:0000313" key="2">
    <source>
        <dbReference type="EMBL" id="JAH01834.1"/>
    </source>
</evidence>
<name>A0A0E9PBE6_ANGAN</name>
<accession>A0A0E9PBE6</accession>
<protein>
    <submittedName>
        <fullName evidence="2">Uncharacterized protein</fullName>
    </submittedName>
</protein>
<dbReference type="AlphaFoldDB" id="A0A0E9PBE6"/>
<evidence type="ECO:0000256" key="1">
    <source>
        <dbReference type="SAM" id="MobiDB-lite"/>
    </source>
</evidence>
<organism evidence="2">
    <name type="scientific">Anguilla anguilla</name>
    <name type="common">European freshwater eel</name>
    <name type="synonym">Muraena anguilla</name>
    <dbReference type="NCBI Taxonomy" id="7936"/>
    <lineage>
        <taxon>Eukaryota</taxon>
        <taxon>Metazoa</taxon>
        <taxon>Chordata</taxon>
        <taxon>Craniata</taxon>
        <taxon>Vertebrata</taxon>
        <taxon>Euteleostomi</taxon>
        <taxon>Actinopterygii</taxon>
        <taxon>Neopterygii</taxon>
        <taxon>Teleostei</taxon>
        <taxon>Anguilliformes</taxon>
        <taxon>Anguillidae</taxon>
        <taxon>Anguilla</taxon>
    </lineage>
</organism>